<dbReference type="SMART" id="SM00636">
    <property type="entry name" value="Glyco_18"/>
    <property type="match status" value="1"/>
</dbReference>
<evidence type="ECO:0000313" key="8">
    <source>
        <dbReference type="Proteomes" id="UP000464954"/>
    </source>
</evidence>
<evidence type="ECO:0000256" key="2">
    <source>
        <dbReference type="ARBA" id="ARBA00023024"/>
    </source>
</evidence>
<keyword evidence="2" id="KW-0119">Carbohydrate metabolism</keyword>
<keyword evidence="2" id="KW-0624">Polysaccharide degradation</keyword>
<dbReference type="AlphaFoldDB" id="A0A6P1MGE3"/>
<keyword evidence="3 4" id="KW-0326">Glycosidase</keyword>
<comment type="similarity">
    <text evidence="5">Belongs to the glycosyl hydrolase 18 family.</text>
</comment>
<dbReference type="Gene3D" id="3.10.50.10">
    <property type="match status" value="1"/>
</dbReference>
<protein>
    <recommendedName>
        <fullName evidence="6">GH18 domain-containing protein</fullName>
    </recommendedName>
</protein>
<dbReference type="InterPro" id="IPR001223">
    <property type="entry name" value="Glyco_hydro18_cat"/>
</dbReference>
<feature type="domain" description="GH18" evidence="6">
    <location>
        <begin position="31"/>
        <end position="379"/>
    </location>
</feature>
<keyword evidence="2" id="KW-0146">Chitin degradation</keyword>
<dbReference type="Pfam" id="PF00704">
    <property type="entry name" value="Glyco_hydro_18"/>
    <property type="match status" value="1"/>
</dbReference>
<evidence type="ECO:0000256" key="5">
    <source>
        <dbReference type="RuleBase" id="RU004453"/>
    </source>
</evidence>
<dbReference type="PANTHER" id="PTHR11177:SF392">
    <property type="entry name" value="HAP41P"/>
    <property type="match status" value="1"/>
</dbReference>
<dbReference type="Gene3D" id="3.20.20.80">
    <property type="entry name" value="Glycosidases"/>
    <property type="match status" value="1"/>
</dbReference>
<dbReference type="PROSITE" id="PS01095">
    <property type="entry name" value="GH18_1"/>
    <property type="match status" value="1"/>
</dbReference>
<evidence type="ECO:0000256" key="4">
    <source>
        <dbReference type="RuleBase" id="RU000489"/>
    </source>
</evidence>
<evidence type="ECO:0000256" key="3">
    <source>
        <dbReference type="ARBA" id="ARBA00023295"/>
    </source>
</evidence>
<organism evidence="7 8">
    <name type="scientific">Tichowtungia aerotolerans</name>
    <dbReference type="NCBI Taxonomy" id="2697043"/>
    <lineage>
        <taxon>Bacteria</taxon>
        <taxon>Pseudomonadati</taxon>
        <taxon>Kiritimatiellota</taxon>
        <taxon>Tichowtungiia</taxon>
        <taxon>Tichowtungiales</taxon>
        <taxon>Tichowtungiaceae</taxon>
        <taxon>Tichowtungia</taxon>
    </lineage>
</organism>
<dbReference type="SUPFAM" id="SSF51445">
    <property type="entry name" value="(Trans)glycosidases"/>
    <property type="match status" value="1"/>
</dbReference>
<sequence>MHFSVRALFLFVFCYTVFFEVRASENDRDIFIHSIYVVGDSISSRSQLDQTRFDWFDIMYVMASPMWEASDFDKPETDVVQKMVRNHSYSEGDFGCSLVPELIARAHFDGTKVLLSILGDEEYNLVAEDPERRRKFARVISSFVAKYNFDGVDVDWEHTLDLELHIALLTDLRAALDELGKPTVLRNYFLTTAIHSWRKYTCEQASRLCGVIDWVNVMTYDMGGGIWGKTPSHNAPLDKIKKDLKNWRMFPSNKICIGLANYGFYYRGILPGEMSDVPLGEKNGRYFDYTELTSLVSNGWTESYDFCAEAPYYYSPDKTEFVTIDNSHSLQLKLEWALQCDYRGVFWWEFQSDYFPAEAGFDFARHPLIDPIAERIHADRSIWERSSDSNSSNTER</sequence>
<name>A0A6P1MGE3_9BACT</name>
<dbReference type="GO" id="GO:0005576">
    <property type="term" value="C:extracellular region"/>
    <property type="evidence" value="ECO:0007669"/>
    <property type="project" value="TreeGrafter"/>
</dbReference>
<keyword evidence="8" id="KW-1185">Reference proteome</keyword>
<dbReference type="KEGG" id="taer:GT409_14870"/>
<dbReference type="InterPro" id="IPR050314">
    <property type="entry name" value="Glycosyl_Hydrlase_18"/>
</dbReference>
<evidence type="ECO:0000256" key="1">
    <source>
        <dbReference type="ARBA" id="ARBA00022801"/>
    </source>
</evidence>
<dbReference type="GO" id="GO:0008061">
    <property type="term" value="F:chitin binding"/>
    <property type="evidence" value="ECO:0007669"/>
    <property type="project" value="InterPro"/>
</dbReference>
<dbReference type="EMBL" id="CP047593">
    <property type="protein sequence ID" value="QHI70666.1"/>
    <property type="molecule type" value="Genomic_DNA"/>
</dbReference>
<dbReference type="PROSITE" id="PS51910">
    <property type="entry name" value="GH18_2"/>
    <property type="match status" value="1"/>
</dbReference>
<dbReference type="InterPro" id="IPR001579">
    <property type="entry name" value="Glyco_hydro_18_chit_AS"/>
</dbReference>
<dbReference type="GO" id="GO:0005975">
    <property type="term" value="P:carbohydrate metabolic process"/>
    <property type="evidence" value="ECO:0007669"/>
    <property type="project" value="InterPro"/>
</dbReference>
<dbReference type="Proteomes" id="UP000464954">
    <property type="component" value="Chromosome"/>
</dbReference>
<gene>
    <name evidence="7" type="ORF">GT409_14870</name>
</gene>
<evidence type="ECO:0000259" key="6">
    <source>
        <dbReference type="PROSITE" id="PS51910"/>
    </source>
</evidence>
<reference evidence="7 8" key="1">
    <citation type="submission" date="2020-01" db="EMBL/GenBank/DDBJ databases">
        <title>Ponticoccus aerotolerans gen. nov., sp. nov., an anaerobic bacterium and proposal of Ponticoccusceae fam. nov., Ponticoccusles ord. nov. and Ponticoccuse classis nov. in the phylum Kiritimatiellaeota.</title>
        <authorList>
            <person name="Zhou L.Y."/>
            <person name="Du Z.J."/>
        </authorList>
    </citation>
    <scope>NUCLEOTIDE SEQUENCE [LARGE SCALE GENOMIC DNA]</scope>
    <source>
        <strain evidence="7 8">S-5007</strain>
    </source>
</reference>
<dbReference type="RefSeq" id="WP_160629838.1">
    <property type="nucleotide sequence ID" value="NZ_CP047593.1"/>
</dbReference>
<evidence type="ECO:0000313" key="7">
    <source>
        <dbReference type="EMBL" id="QHI70666.1"/>
    </source>
</evidence>
<dbReference type="InterPro" id="IPR011583">
    <property type="entry name" value="Chitinase_II/V-like_cat"/>
</dbReference>
<accession>A0A6P1MGE3</accession>
<dbReference type="InterPro" id="IPR029070">
    <property type="entry name" value="Chitinase_insertion_sf"/>
</dbReference>
<dbReference type="InterPro" id="IPR017853">
    <property type="entry name" value="GH"/>
</dbReference>
<dbReference type="SUPFAM" id="SSF54556">
    <property type="entry name" value="Chitinase insertion domain"/>
    <property type="match status" value="1"/>
</dbReference>
<proteinExistence type="inferred from homology"/>
<dbReference type="GO" id="GO:0004568">
    <property type="term" value="F:chitinase activity"/>
    <property type="evidence" value="ECO:0007669"/>
    <property type="project" value="TreeGrafter"/>
</dbReference>
<dbReference type="GO" id="GO:0006032">
    <property type="term" value="P:chitin catabolic process"/>
    <property type="evidence" value="ECO:0007669"/>
    <property type="project" value="UniProtKB-KW"/>
</dbReference>
<dbReference type="PANTHER" id="PTHR11177">
    <property type="entry name" value="CHITINASE"/>
    <property type="match status" value="1"/>
</dbReference>
<keyword evidence="1 4" id="KW-0378">Hydrolase</keyword>